<evidence type="ECO:0000256" key="1">
    <source>
        <dbReference type="ARBA" id="ARBA00004304"/>
    </source>
</evidence>
<gene>
    <name evidence="14" type="primary">atp8</name>
</gene>
<evidence type="ECO:0000256" key="9">
    <source>
        <dbReference type="ARBA" id="ARBA00023065"/>
    </source>
</evidence>
<evidence type="ECO:0000256" key="13">
    <source>
        <dbReference type="SAM" id="Phobius"/>
    </source>
</evidence>
<dbReference type="AlphaFoldDB" id="A0A346RKA2"/>
<sequence>MPQMAPLNWLSLYMMFLILFSMTIILNYYSFLYQPKTQTMNKSFPKTHWKW</sequence>
<evidence type="ECO:0000256" key="10">
    <source>
        <dbReference type="ARBA" id="ARBA00023128"/>
    </source>
</evidence>
<protein>
    <recommendedName>
        <fullName evidence="12">ATP synthase complex subunit 8</fullName>
    </recommendedName>
</protein>
<evidence type="ECO:0000256" key="2">
    <source>
        <dbReference type="ARBA" id="ARBA00008892"/>
    </source>
</evidence>
<dbReference type="GO" id="GO:0015078">
    <property type="term" value="F:proton transmembrane transporter activity"/>
    <property type="evidence" value="ECO:0007669"/>
    <property type="project" value="InterPro"/>
</dbReference>
<keyword evidence="11 13" id="KW-0472">Membrane</keyword>
<comment type="subcellular location">
    <subcellularLocation>
        <location evidence="1 12">Mitochondrion membrane</location>
        <topology evidence="1 12">Single-pass membrane protein</topology>
    </subcellularLocation>
</comment>
<comment type="similarity">
    <text evidence="2 12">Belongs to the ATPase protein 8 family.</text>
</comment>
<evidence type="ECO:0000256" key="7">
    <source>
        <dbReference type="ARBA" id="ARBA00022781"/>
    </source>
</evidence>
<dbReference type="GO" id="GO:0031966">
    <property type="term" value="C:mitochondrial membrane"/>
    <property type="evidence" value="ECO:0007669"/>
    <property type="project" value="UniProtKB-SubCell"/>
</dbReference>
<geneLocation type="mitochondrion" evidence="14"/>
<evidence type="ECO:0000256" key="5">
    <source>
        <dbReference type="ARBA" id="ARBA00022547"/>
    </source>
</evidence>
<dbReference type="GO" id="GO:0015986">
    <property type="term" value="P:proton motive force-driven ATP synthesis"/>
    <property type="evidence" value="ECO:0007669"/>
    <property type="project" value="InterPro"/>
</dbReference>
<keyword evidence="4 12" id="KW-0813">Transport</keyword>
<evidence type="ECO:0000256" key="11">
    <source>
        <dbReference type="ARBA" id="ARBA00023136"/>
    </source>
</evidence>
<evidence type="ECO:0000256" key="6">
    <source>
        <dbReference type="ARBA" id="ARBA00022692"/>
    </source>
</evidence>
<evidence type="ECO:0000256" key="3">
    <source>
        <dbReference type="ARBA" id="ARBA00011291"/>
    </source>
</evidence>
<keyword evidence="8 13" id="KW-1133">Transmembrane helix</keyword>
<reference evidence="14" key="1">
    <citation type="journal article" date="2018" name="J. ISSAAS">
        <title>The contribution of mitochondrial metagenomics to large-scale data mining and phylogenetic analysis of Coleoptera.</title>
        <authorList>
            <person name="Miller K."/>
            <person name="Linard B."/>
            <person name="Motyka M."/>
            <person name="Bocek M."/>
            <person name="Vogler A.P."/>
        </authorList>
    </citation>
    <scope>NUCLEOTIDE SEQUENCE</scope>
</reference>
<dbReference type="InterPro" id="IPR001421">
    <property type="entry name" value="ATP8_metazoa"/>
</dbReference>
<keyword evidence="7 12" id="KW-0375">Hydrogen ion transport</keyword>
<dbReference type="Pfam" id="PF00895">
    <property type="entry name" value="ATP-synt_8"/>
    <property type="match status" value="1"/>
</dbReference>
<accession>A0A346RKA2</accession>
<dbReference type="EMBL" id="MG193520">
    <property type="protein sequence ID" value="AXS66499.1"/>
    <property type="molecule type" value="Genomic_DNA"/>
</dbReference>
<dbReference type="GO" id="GO:0045259">
    <property type="term" value="C:proton-transporting ATP synthase complex"/>
    <property type="evidence" value="ECO:0007669"/>
    <property type="project" value="UniProtKB-KW"/>
</dbReference>
<keyword evidence="6 12" id="KW-0812">Transmembrane</keyword>
<organism evidence="14">
    <name type="scientific">Coleoptera sp. 25 KM-2017</name>
    <dbReference type="NCBI Taxonomy" id="2219329"/>
    <lineage>
        <taxon>Eukaryota</taxon>
        <taxon>Metazoa</taxon>
        <taxon>Ecdysozoa</taxon>
        <taxon>Arthropoda</taxon>
        <taxon>Hexapoda</taxon>
        <taxon>Insecta</taxon>
        <taxon>Pterygota</taxon>
        <taxon>Neoptera</taxon>
        <taxon>Endopterygota</taxon>
        <taxon>Coleoptera</taxon>
    </lineage>
</organism>
<keyword evidence="5 12" id="KW-0138">CF(0)</keyword>
<proteinExistence type="inferred from homology"/>
<keyword evidence="9 12" id="KW-0406">Ion transport</keyword>
<comment type="subunit">
    <text evidence="3">F-type ATPases have 2 components, CF(1) - the catalytic core - and CF(0) - the membrane proton channel.</text>
</comment>
<evidence type="ECO:0000256" key="8">
    <source>
        <dbReference type="ARBA" id="ARBA00022989"/>
    </source>
</evidence>
<evidence type="ECO:0000256" key="12">
    <source>
        <dbReference type="RuleBase" id="RU003661"/>
    </source>
</evidence>
<keyword evidence="10 12" id="KW-0496">Mitochondrion</keyword>
<evidence type="ECO:0000313" key="14">
    <source>
        <dbReference type="EMBL" id="AXS66499.1"/>
    </source>
</evidence>
<feature type="transmembrane region" description="Helical" evidence="13">
    <location>
        <begin position="12"/>
        <end position="32"/>
    </location>
</feature>
<evidence type="ECO:0000256" key="4">
    <source>
        <dbReference type="ARBA" id="ARBA00022448"/>
    </source>
</evidence>
<name>A0A346RKA2_9COLE</name>